<reference evidence="1 2" key="1">
    <citation type="journal article" date="2023" name="Sci. Data">
        <title>Genome assembly of the Korean intertidal mud-creeper Batillaria attramentaria.</title>
        <authorList>
            <person name="Patra A.K."/>
            <person name="Ho P.T."/>
            <person name="Jun S."/>
            <person name="Lee S.J."/>
            <person name="Kim Y."/>
            <person name="Won Y.J."/>
        </authorList>
    </citation>
    <scope>NUCLEOTIDE SEQUENCE [LARGE SCALE GENOMIC DNA]</scope>
    <source>
        <strain evidence="1">Wonlab-2016</strain>
    </source>
</reference>
<keyword evidence="2" id="KW-1185">Reference proteome</keyword>
<comment type="caution">
    <text evidence="1">The sequence shown here is derived from an EMBL/GenBank/DDBJ whole genome shotgun (WGS) entry which is preliminary data.</text>
</comment>
<dbReference type="Proteomes" id="UP001519460">
    <property type="component" value="Unassembled WGS sequence"/>
</dbReference>
<name>A0ABD0M8W9_9CAEN</name>
<evidence type="ECO:0000313" key="2">
    <source>
        <dbReference type="Proteomes" id="UP001519460"/>
    </source>
</evidence>
<gene>
    <name evidence="1" type="ORF">BaRGS_00000787</name>
</gene>
<dbReference type="EMBL" id="JACVVK020000003">
    <property type="protein sequence ID" value="KAK7507822.1"/>
    <property type="molecule type" value="Genomic_DNA"/>
</dbReference>
<proteinExistence type="predicted"/>
<dbReference type="AlphaFoldDB" id="A0ABD0M8W9"/>
<protein>
    <submittedName>
        <fullName evidence="1">Uncharacterized protein</fullName>
    </submittedName>
</protein>
<sequence>MAVTVFRKFQSASPYRCLGVSARWVREPLEQNTQAHYDIDPKRKLGTVYSSGQWQGSTDGYCLPMRTSALPAPSLLHFQVIEIRDYRSGTPRSVDSKIFVVMTAQRI</sequence>
<accession>A0ABD0M8W9</accession>
<organism evidence="1 2">
    <name type="scientific">Batillaria attramentaria</name>
    <dbReference type="NCBI Taxonomy" id="370345"/>
    <lineage>
        <taxon>Eukaryota</taxon>
        <taxon>Metazoa</taxon>
        <taxon>Spiralia</taxon>
        <taxon>Lophotrochozoa</taxon>
        <taxon>Mollusca</taxon>
        <taxon>Gastropoda</taxon>
        <taxon>Caenogastropoda</taxon>
        <taxon>Sorbeoconcha</taxon>
        <taxon>Cerithioidea</taxon>
        <taxon>Batillariidae</taxon>
        <taxon>Batillaria</taxon>
    </lineage>
</organism>
<evidence type="ECO:0000313" key="1">
    <source>
        <dbReference type="EMBL" id="KAK7507822.1"/>
    </source>
</evidence>